<protein>
    <submittedName>
        <fullName evidence="1">Uncharacterized protein</fullName>
    </submittedName>
</protein>
<accession>T0HP25</accession>
<evidence type="ECO:0000313" key="1">
    <source>
        <dbReference type="EMBL" id="EQB13903.1"/>
    </source>
</evidence>
<comment type="caution">
    <text evidence="1">The sequence shown here is derived from an EMBL/GenBank/DDBJ whole genome shotgun (WGS) entry which is preliminary data.</text>
</comment>
<reference evidence="1 2" key="1">
    <citation type="journal article" date="2013" name="Genome Announc.">
        <title>Genome Sequence of Novosphingobium lindaniclasticum LE124T, Isolated from a Hexachlorocyclohexane Dumpsite.</title>
        <authorList>
            <person name="Saxena A."/>
            <person name="Nayyar N."/>
            <person name="Sangwan N."/>
            <person name="Kumari R."/>
            <person name="Khurana J.P."/>
            <person name="Lal R."/>
        </authorList>
    </citation>
    <scope>NUCLEOTIDE SEQUENCE [LARGE SCALE GENOMIC DNA]</scope>
    <source>
        <strain evidence="1 2">LE124</strain>
    </source>
</reference>
<dbReference type="eggNOG" id="ENOG50309Y9">
    <property type="taxonomic scope" value="Bacteria"/>
</dbReference>
<gene>
    <name evidence="1" type="ORF">L284_13245</name>
</gene>
<dbReference type="EMBL" id="ATHL01000083">
    <property type="protein sequence ID" value="EQB13903.1"/>
    <property type="molecule type" value="Genomic_DNA"/>
</dbReference>
<name>T0HP25_9SPHN</name>
<proteinExistence type="predicted"/>
<sequence>MPLLAELLKLAGSRVEFLRHAERPWSSAMFCGSRHTVALAFNDRQAIADGERLIEALPEHEFAIPGQLVADAAISAADHRAGPLPSLTLEIELLLLEEC</sequence>
<keyword evidence="2" id="KW-1185">Reference proteome</keyword>
<dbReference type="PATRIC" id="fig|1096930.3.peg.2640"/>
<dbReference type="Proteomes" id="UP000015527">
    <property type="component" value="Unassembled WGS sequence"/>
</dbReference>
<organism evidence="1 2">
    <name type="scientific">Novosphingobium lindaniclasticum LE124</name>
    <dbReference type="NCBI Taxonomy" id="1096930"/>
    <lineage>
        <taxon>Bacteria</taxon>
        <taxon>Pseudomonadati</taxon>
        <taxon>Pseudomonadota</taxon>
        <taxon>Alphaproteobacteria</taxon>
        <taxon>Sphingomonadales</taxon>
        <taxon>Sphingomonadaceae</taxon>
        <taxon>Novosphingobium</taxon>
    </lineage>
</organism>
<dbReference type="AlphaFoldDB" id="T0HP25"/>
<evidence type="ECO:0000313" key="2">
    <source>
        <dbReference type="Proteomes" id="UP000015527"/>
    </source>
</evidence>